<name>A0AAE1EDC0_9GAST</name>
<keyword evidence="2" id="KW-1185">Reference proteome</keyword>
<proteinExistence type="predicted"/>
<dbReference type="AlphaFoldDB" id="A0AAE1EDC0"/>
<organism evidence="1 2">
    <name type="scientific">Elysia crispata</name>
    <name type="common">lettuce slug</name>
    <dbReference type="NCBI Taxonomy" id="231223"/>
    <lineage>
        <taxon>Eukaryota</taxon>
        <taxon>Metazoa</taxon>
        <taxon>Spiralia</taxon>
        <taxon>Lophotrochozoa</taxon>
        <taxon>Mollusca</taxon>
        <taxon>Gastropoda</taxon>
        <taxon>Heterobranchia</taxon>
        <taxon>Euthyneura</taxon>
        <taxon>Panpulmonata</taxon>
        <taxon>Sacoglossa</taxon>
        <taxon>Placobranchoidea</taxon>
        <taxon>Plakobranchidae</taxon>
        <taxon>Elysia</taxon>
    </lineage>
</organism>
<sequence>MRHTECRGAAVEGWETVRAPCGPPTQYKHGCIAVGGSREPRAMILLNKRPQTWVPKVTVYTMMLFLNPHEKLLEVFCASQTPALHII</sequence>
<accession>A0AAE1EDC0</accession>
<evidence type="ECO:0000313" key="1">
    <source>
        <dbReference type="EMBL" id="KAK3801838.1"/>
    </source>
</evidence>
<evidence type="ECO:0000313" key="2">
    <source>
        <dbReference type="Proteomes" id="UP001283361"/>
    </source>
</evidence>
<reference evidence="1" key="1">
    <citation type="journal article" date="2023" name="G3 (Bethesda)">
        <title>A reference genome for the long-term kleptoplast-retaining sea slug Elysia crispata morphotype clarki.</title>
        <authorList>
            <person name="Eastman K.E."/>
            <person name="Pendleton A.L."/>
            <person name="Shaikh M.A."/>
            <person name="Suttiyut T."/>
            <person name="Ogas R."/>
            <person name="Tomko P."/>
            <person name="Gavelis G."/>
            <person name="Widhalm J.R."/>
            <person name="Wisecaver J.H."/>
        </authorList>
    </citation>
    <scope>NUCLEOTIDE SEQUENCE</scope>
    <source>
        <strain evidence="1">ECLA1</strain>
    </source>
</reference>
<comment type="caution">
    <text evidence="1">The sequence shown here is derived from an EMBL/GenBank/DDBJ whole genome shotgun (WGS) entry which is preliminary data.</text>
</comment>
<gene>
    <name evidence="1" type="ORF">RRG08_048425</name>
</gene>
<dbReference type="EMBL" id="JAWDGP010000283">
    <property type="protein sequence ID" value="KAK3801838.1"/>
    <property type="molecule type" value="Genomic_DNA"/>
</dbReference>
<protein>
    <submittedName>
        <fullName evidence="1">Uncharacterized protein</fullName>
    </submittedName>
</protein>
<dbReference type="Proteomes" id="UP001283361">
    <property type="component" value="Unassembled WGS sequence"/>
</dbReference>